<evidence type="ECO:0000313" key="8">
    <source>
        <dbReference type="Proteomes" id="UP001371456"/>
    </source>
</evidence>
<dbReference type="EMBL" id="JBANQN010000009">
    <property type="protein sequence ID" value="KAK6780637.1"/>
    <property type="molecule type" value="Genomic_DNA"/>
</dbReference>
<dbReference type="GO" id="GO:0020037">
    <property type="term" value="F:heme binding"/>
    <property type="evidence" value="ECO:0007669"/>
    <property type="project" value="InterPro"/>
</dbReference>
<comment type="similarity">
    <text evidence="1">Belongs to the cytochrome P450 family.</text>
</comment>
<dbReference type="GO" id="GO:0016705">
    <property type="term" value="F:oxidoreductase activity, acting on paired donors, with incorporation or reduction of molecular oxygen"/>
    <property type="evidence" value="ECO:0007669"/>
    <property type="project" value="InterPro"/>
</dbReference>
<keyword evidence="6" id="KW-0503">Monooxygenase</keyword>
<proteinExistence type="inferred from homology"/>
<dbReference type="Gene3D" id="1.10.630.10">
    <property type="entry name" value="Cytochrome P450"/>
    <property type="match status" value="1"/>
</dbReference>
<comment type="caution">
    <text evidence="7">The sequence shown here is derived from an EMBL/GenBank/DDBJ whole genome shotgun (WGS) entry which is preliminary data.</text>
</comment>
<keyword evidence="3" id="KW-0479">Metal-binding</keyword>
<keyword evidence="8" id="KW-1185">Reference proteome</keyword>
<dbReference type="InterPro" id="IPR002401">
    <property type="entry name" value="Cyt_P450_E_grp-I"/>
</dbReference>
<dbReference type="GO" id="GO:0005506">
    <property type="term" value="F:iron ion binding"/>
    <property type="evidence" value="ECO:0007669"/>
    <property type="project" value="InterPro"/>
</dbReference>
<dbReference type="InterPro" id="IPR001128">
    <property type="entry name" value="Cyt_P450"/>
</dbReference>
<evidence type="ECO:0000256" key="6">
    <source>
        <dbReference type="ARBA" id="ARBA00023033"/>
    </source>
</evidence>
<protein>
    <recommendedName>
        <fullName evidence="9">Cytochrome P450</fullName>
    </recommendedName>
</protein>
<evidence type="ECO:0000313" key="7">
    <source>
        <dbReference type="EMBL" id="KAK6780637.1"/>
    </source>
</evidence>
<keyword evidence="4" id="KW-0560">Oxidoreductase</keyword>
<sequence length="141" mass="16089">MHDEVDVLFEEIINEHESQNSETTEEDIVDVLLRLQKSQDFSIPITRDNIKDIIIDLLAGGSTTSASTMEWAFAELMKNPKIMKKAQDEVREVFKGKENTIDQTDIQKLKYIKMVVKETVRHNGSCQFLGNFKGSKLLAKS</sequence>
<dbReference type="SUPFAM" id="SSF48264">
    <property type="entry name" value="Cytochrome P450"/>
    <property type="match status" value="1"/>
</dbReference>
<evidence type="ECO:0008006" key="9">
    <source>
        <dbReference type="Google" id="ProtNLM"/>
    </source>
</evidence>
<dbReference type="Pfam" id="PF00067">
    <property type="entry name" value="p450"/>
    <property type="match status" value="1"/>
</dbReference>
<accession>A0AAN8T8K6</accession>
<dbReference type="PRINTS" id="PR00463">
    <property type="entry name" value="EP450I"/>
</dbReference>
<name>A0AAN8T8K6_SOLBU</name>
<dbReference type="GO" id="GO:0004497">
    <property type="term" value="F:monooxygenase activity"/>
    <property type="evidence" value="ECO:0007669"/>
    <property type="project" value="UniProtKB-KW"/>
</dbReference>
<reference evidence="7 8" key="1">
    <citation type="submission" date="2024-02" db="EMBL/GenBank/DDBJ databases">
        <title>de novo genome assembly of Solanum bulbocastanum strain 11H21.</title>
        <authorList>
            <person name="Hosaka A.J."/>
        </authorList>
    </citation>
    <scope>NUCLEOTIDE SEQUENCE [LARGE SCALE GENOMIC DNA]</scope>
    <source>
        <tissue evidence="7">Young leaves</tissue>
    </source>
</reference>
<evidence type="ECO:0000256" key="3">
    <source>
        <dbReference type="ARBA" id="ARBA00022723"/>
    </source>
</evidence>
<dbReference type="InterPro" id="IPR036396">
    <property type="entry name" value="Cyt_P450_sf"/>
</dbReference>
<organism evidence="7 8">
    <name type="scientific">Solanum bulbocastanum</name>
    <name type="common">Wild potato</name>
    <dbReference type="NCBI Taxonomy" id="147425"/>
    <lineage>
        <taxon>Eukaryota</taxon>
        <taxon>Viridiplantae</taxon>
        <taxon>Streptophyta</taxon>
        <taxon>Embryophyta</taxon>
        <taxon>Tracheophyta</taxon>
        <taxon>Spermatophyta</taxon>
        <taxon>Magnoliopsida</taxon>
        <taxon>eudicotyledons</taxon>
        <taxon>Gunneridae</taxon>
        <taxon>Pentapetalae</taxon>
        <taxon>asterids</taxon>
        <taxon>lamiids</taxon>
        <taxon>Solanales</taxon>
        <taxon>Solanaceae</taxon>
        <taxon>Solanoideae</taxon>
        <taxon>Solaneae</taxon>
        <taxon>Solanum</taxon>
    </lineage>
</organism>
<dbReference type="PANTHER" id="PTHR47953">
    <property type="entry name" value="OS08G0105600 PROTEIN"/>
    <property type="match status" value="1"/>
</dbReference>
<evidence type="ECO:0000256" key="1">
    <source>
        <dbReference type="ARBA" id="ARBA00010617"/>
    </source>
</evidence>
<gene>
    <name evidence="7" type="ORF">RDI58_022821</name>
</gene>
<evidence type="ECO:0000256" key="4">
    <source>
        <dbReference type="ARBA" id="ARBA00023002"/>
    </source>
</evidence>
<evidence type="ECO:0000256" key="2">
    <source>
        <dbReference type="ARBA" id="ARBA00022617"/>
    </source>
</evidence>
<dbReference type="InterPro" id="IPR052306">
    <property type="entry name" value="CYP450_71D"/>
</dbReference>
<dbReference type="PANTHER" id="PTHR47953:SF5">
    <property type="entry name" value="CYTOCHROME P450 71AV8-LIKE"/>
    <property type="match status" value="1"/>
</dbReference>
<keyword evidence="5" id="KW-0408">Iron</keyword>
<dbReference type="Proteomes" id="UP001371456">
    <property type="component" value="Unassembled WGS sequence"/>
</dbReference>
<evidence type="ECO:0000256" key="5">
    <source>
        <dbReference type="ARBA" id="ARBA00023004"/>
    </source>
</evidence>
<keyword evidence="2" id="KW-0349">Heme</keyword>
<dbReference type="AlphaFoldDB" id="A0AAN8T8K6"/>